<dbReference type="InterPro" id="IPR029479">
    <property type="entry name" value="Nitroreductase"/>
</dbReference>
<evidence type="ECO:0000256" key="6">
    <source>
        <dbReference type="ARBA" id="ARBA00023027"/>
    </source>
</evidence>
<comment type="caution">
    <text evidence="10">The sequence shown here is derived from an EMBL/GenBank/DDBJ whole genome shotgun (WGS) entry which is preliminary data.</text>
</comment>
<keyword evidence="5 7" id="KW-0560">Oxidoreductase</keyword>
<feature type="binding site" description="in other chain" evidence="8">
    <location>
        <begin position="31"/>
        <end position="33"/>
    </location>
    <ligand>
        <name>FMN</name>
        <dbReference type="ChEBI" id="CHEBI:58210"/>
        <note>ligand shared between dimeric partners</note>
    </ligand>
</feature>
<dbReference type="InterPro" id="IPR026021">
    <property type="entry name" value="YdjA-like"/>
</dbReference>
<evidence type="ECO:0000256" key="1">
    <source>
        <dbReference type="ARBA" id="ARBA00007118"/>
    </source>
</evidence>
<proteinExistence type="inferred from homology"/>
<keyword evidence="6 7" id="KW-0520">NAD</keyword>
<evidence type="ECO:0000256" key="7">
    <source>
        <dbReference type="PIRNR" id="PIRNR000232"/>
    </source>
</evidence>
<dbReference type="InterPro" id="IPR000415">
    <property type="entry name" value="Nitroreductase-like"/>
</dbReference>
<gene>
    <name evidence="10" type="ORF">B0G62_106107</name>
</gene>
<dbReference type="PANTHER" id="PTHR43821:SF1">
    <property type="entry name" value="NAD(P)H NITROREDUCTASE YDJA-RELATED"/>
    <property type="match status" value="1"/>
</dbReference>
<evidence type="ECO:0000256" key="2">
    <source>
        <dbReference type="ARBA" id="ARBA00022630"/>
    </source>
</evidence>
<feature type="binding site" description="in other chain" evidence="8">
    <location>
        <begin position="154"/>
        <end position="156"/>
    </location>
    <ligand>
        <name>FMN</name>
        <dbReference type="ChEBI" id="CHEBI:58210"/>
        <note>ligand shared between dimeric partners</note>
    </ligand>
</feature>
<feature type="binding site" evidence="8">
    <location>
        <position position="60"/>
    </location>
    <ligand>
        <name>FMN</name>
        <dbReference type="ChEBI" id="CHEBI:58210"/>
        <note>ligand shared between dimeric partners</note>
    </ligand>
</feature>
<evidence type="ECO:0000313" key="10">
    <source>
        <dbReference type="EMBL" id="POR51573.1"/>
    </source>
</evidence>
<feature type="domain" description="Nitroreductase" evidence="9">
    <location>
        <begin position="43"/>
        <end position="184"/>
    </location>
</feature>
<dbReference type="CDD" id="cd02135">
    <property type="entry name" value="YdjA-like"/>
    <property type="match status" value="1"/>
</dbReference>
<evidence type="ECO:0000256" key="5">
    <source>
        <dbReference type="ARBA" id="ARBA00023002"/>
    </source>
</evidence>
<comment type="cofactor">
    <cofactor evidence="8">
        <name>FMN</name>
        <dbReference type="ChEBI" id="CHEBI:58210"/>
    </cofactor>
    <text evidence="8">Binds 1 FMN per subunit.</text>
</comment>
<dbReference type="Pfam" id="PF00881">
    <property type="entry name" value="Nitroreductase"/>
    <property type="match status" value="1"/>
</dbReference>
<name>A0A2S4M9Y6_9BURK</name>
<evidence type="ECO:0000313" key="11">
    <source>
        <dbReference type="Proteomes" id="UP000237381"/>
    </source>
</evidence>
<dbReference type="PANTHER" id="PTHR43821">
    <property type="entry name" value="NAD(P)H NITROREDUCTASE YDJA-RELATED"/>
    <property type="match status" value="1"/>
</dbReference>
<sequence>MDMPVTPATENHAANLASPAREAFFDTLLARQSSWPLVEPGPGDAELELIFDAALRAPDHGRLRPWRFAFIRGEARAELGEILVDIAAAREPGTPRASHEHRREKAFAAPVIVALGASIAPSGPIPELEQMLSVGAATMNMLNAIHALGYGGFWATGIDTYDEKLKTALDFEPGDKLLGFLFIGTPKSRERTAFRPPRANHVREWLGSSSI</sequence>
<dbReference type="GO" id="GO:0016491">
    <property type="term" value="F:oxidoreductase activity"/>
    <property type="evidence" value="ECO:0007669"/>
    <property type="project" value="UniProtKB-UniRule"/>
</dbReference>
<organism evidence="10 11">
    <name type="scientific">Paraburkholderia eburnea</name>
    <dbReference type="NCBI Taxonomy" id="1189126"/>
    <lineage>
        <taxon>Bacteria</taxon>
        <taxon>Pseudomonadati</taxon>
        <taxon>Pseudomonadota</taxon>
        <taxon>Betaproteobacteria</taxon>
        <taxon>Burkholderiales</taxon>
        <taxon>Burkholderiaceae</taxon>
        <taxon>Paraburkholderia</taxon>
    </lineage>
</organism>
<keyword evidence="11" id="KW-1185">Reference proteome</keyword>
<dbReference type="SUPFAM" id="SSF55469">
    <property type="entry name" value="FMN-dependent nitroreductase-like"/>
    <property type="match status" value="1"/>
</dbReference>
<keyword evidence="4 7" id="KW-0521">NADP</keyword>
<protein>
    <recommendedName>
        <fullName evidence="7">Putative NAD(P)H nitroreductase</fullName>
        <ecNumber evidence="7">1.-.-.-</ecNumber>
    </recommendedName>
</protein>
<evidence type="ECO:0000259" key="9">
    <source>
        <dbReference type="Pfam" id="PF00881"/>
    </source>
</evidence>
<evidence type="ECO:0000256" key="8">
    <source>
        <dbReference type="PIRSR" id="PIRSR000232-1"/>
    </source>
</evidence>
<dbReference type="PIRSF" id="PIRSF000232">
    <property type="entry name" value="YdjA"/>
    <property type="match status" value="1"/>
</dbReference>
<comment type="similarity">
    <text evidence="1 7">Belongs to the nitroreductase family.</text>
</comment>
<dbReference type="InterPro" id="IPR052530">
    <property type="entry name" value="NAD(P)H_nitroreductase"/>
</dbReference>
<accession>A0A2S4M9Y6</accession>
<dbReference type="Gene3D" id="3.40.109.10">
    <property type="entry name" value="NADH Oxidase"/>
    <property type="match status" value="1"/>
</dbReference>
<evidence type="ECO:0000256" key="4">
    <source>
        <dbReference type="ARBA" id="ARBA00022857"/>
    </source>
</evidence>
<reference evidence="10 11" key="1">
    <citation type="submission" date="2018-01" db="EMBL/GenBank/DDBJ databases">
        <title>Genomic Encyclopedia of Type Strains, Phase III (KMG-III): the genomes of soil and plant-associated and newly described type strains.</title>
        <authorList>
            <person name="Whitman W."/>
        </authorList>
    </citation>
    <scope>NUCLEOTIDE SEQUENCE [LARGE SCALE GENOMIC DNA]</scope>
    <source>
        <strain evidence="10 11">JCM 18070</strain>
    </source>
</reference>
<dbReference type="AlphaFoldDB" id="A0A2S4M9Y6"/>
<dbReference type="EMBL" id="PQGA01000006">
    <property type="protein sequence ID" value="POR51573.1"/>
    <property type="molecule type" value="Genomic_DNA"/>
</dbReference>
<feature type="binding site" evidence="8">
    <location>
        <position position="56"/>
    </location>
    <ligand>
        <name>FMN</name>
        <dbReference type="ChEBI" id="CHEBI:58210"/>
        <note>ligand shared between dimeric partners</note>
    </ligand>
</feature>
<dbReference type="Proteomes" id="UP000237381">
    <property type="component" value="Unassembled WGS sequence"/>
</dbReference>
<evidence type="ECO:0000256" key="3">
    <source>
        <dbReference type="ARBA" id="ARBA00022643"/>
    </source>
</evidence>
<dbReference type="EC" id="1.-.-.-" evidence="7"/>
<keyword evidence="3 7" id="KW-0288">FMN</keyword>
<keyword evidence="2 7" id="KW-0285">Flavoprotein</keyword>